<evidence type="ECO:0000256" key="6">
    <source>
        <dbReference type="SAM" id="Phobius"/>
    </source>
</evidence>
<evidence type="ECO:0000256" key="2">
    <source>
        <dbReference type="ARBA" id="ARBA00022475"/>
    </source>
</evidence>
<evidence type="ECO:0000313" key="8">
    <source>
        <dbReference type="Proteomes" id="UP000812267"/>
    </source>
</evidence>
<feature type="transmembrane region" description="Helical" evidence="6">
    <location>
        <begin position="224"/>
        <end position="245"/>
    </location>
</feature>
<keyword evidence="3 6" id="KW-0812">Transmembrane</keyword>
<dbReference type="Pfam" id="PF13520">
    <property type="entry name" value="AA_permease_2"/>
    <property type="match status" value="1"/>
</dbReference>
<dbReference type="Proteomes" id="UP000812267">
    <property type="component" value="Unassembled WGS sequence"/>
</dbReference>
<feature type="transmembrane region" description="Helical" evidence="6">
    <location>
        <begin position="191"/>
        <end position="212"/>
    </location>
</feature>
<sequence>MNKKFSGKSFIFYGINYIVGFGFIATISSVIKTGNYSLLIFAITAFIAAGVMLAFARGSQWYGQQSGGSYAYVKNSSHRRWLWYINGWNQFMQAPLFSATTPLFFSTLVSFFVADFKYQLILQICSLLFFIVLTIISALSLNISKKVIFYSALIKWIVLVFIFAVIIYLTITGSRATNIFTTKTGTITPYLIISAILSFIYAFAGVEGLAGLSTEVKTKNFRKILLYLFGIIIFIYLVFYLIFIFVPPLANSTQSNYVAALMEKALGVTGLIIFTLGLLFRQITSTIFSMVYYAKTVVPLAQDGFIPHSLSKVAKNGQHKNATIFVTLITVLSMIFLSIIPSIFKIQDSFATILNAGNLVFFIQYLFAIVSILVISIRNKELKVRWWEKVIYILVSIMIAFVALSTLFPPLVGADYDANVIIIVGSYLALMFMGLIFLGSYQLYLKFRNDFFKYSSTFKFQSQNSKINIKNCEFSIKPLIAQPSNLNNVINSLLNSYPTETILLRRFNHKKFQNDHLDLSMFAQLIQSSTNLRNILIIDSLPDNLNFDAILNLQSNTNIQVILITEY</sequence>
<dbReference type="PANTHER" id="PTHR42770:SF18">
    <property type="entry name" value="ARGININE_AGMATINE ANTIPORTER"/>
    <property type="match status" value="1"/>
</dbReference>
<feature type="transmembrane region" description="Helical" evidence="6">
    <location>
        <begin position="257"/>
        <end position="280"/>
    </location>
</feature>
<accession>A0ABS6DRF7</accession>
<feature type="transmembrane region" description="Helical" evidence="6">
    <location>
        <begin position="322"/>
        <end position="344"/>
    </location>
</feature>
<dbReference type="PANTHER" id="PTHR42770">
    <property type="entry name" value="AMINO ACID TRANSPORTER-RELATED"/>
    <property type="match status" value="1"/>
</dbReference>
<keyword evidence="4 6" id="KW-1133">Transmembrane helix</keyword>
<dbReference type="EMBL" id="JAHMHK010000002">
    <property type="protein sequence ID" value="MBU4693593.1"/>
    <property type="molecule type" value="Genomic_DNA"/>
</dbReference>
<proteinExistence type="predicted"/>
<feature type="transmembrane region" description="Helical" evidence="6">
    <location>
        <begin position="390"/>
        <end position="408"/>
    </location>
</feature>
<feature type="transmembrane region" description="Helical" evidence="6">
    <location>
        <begin position="420"/>
        <end position="444"/>
    </location>
</feature>
<feature type="transmembrane region" description="Helical" evidence="6">
    <location>
        <begin position="120"/>
        <end position="141"/>
    </location>
</feature>
<dbReference type="InterPro" id="IPR002293">
    <property type="entry name" value="AA/rel_permease1"/>
</dbReference>
<keyword evidence="2" id="KW-1003">Cell membrane</keyword>
<evidence type="ECO:0000256" key="4">
    <source>
        <dbReference type="ARBA" id="ARBA00022989"/>
    </source>
</evidence>
<evidence type="ECO:0000256" key="1">
    <source>
        <dbReference type="ARBA" id="ARBA00004651"/>
    </source>
</evidence>
<dbReference type="InterPro" id="IPR050367">
    <property type="entry name" value="APC_superfamily"/>
</dbReference>
<feature type="transmembrane region" description="Helical" evidence="6">
    <location>
        <begin position="356"/>
        <end position="378"/>
    </location>
</feature>
<evidence type="ECO:0000256" key="3">
    <source>
        <dbReference type="ARBA" id="ARBA00022692"/>
    </source>
</evidence>
<feature type="transmembrane region" description="Helical" evidence="6">
    <location>
        <begin position="37"/>
        <end position="56"/>
    </location>
</feature>
<keyword evidence="5 6" id="KW-0472">Membrane</keyword>
<feature type="transmembrane region" description="Helical" evidence="6">
    <location>
        <begin position="153"/>
        <end position="171"/>
    </location>
</feature>
<keyword evidence="8" id="KW-1185">Reference proteome</keyword>
<organism evidence="7 8">
    <name type="scientific">Mycoplasma zalophidermidis</name>
    <dbReference type="NCBI Taxonomy" id="398174"/>
    <lineage>
        <taxon>Bacteria</taxon>
        <taxon>Bacillati</taxon>
        <taxon>Mycoplasmatota</taxon>
        <taxon>Mollicutes</taxon>
        <taxon>Mycoplasmataceae</taxon>
        <taxon>Mycoplasma</taxon>
    </lineage>
</organism>
<protein>
    <submittedName>
        <fullName evidence="7">APC family permease</fullName>
    </submittedName>
</protein>
<dbReference type="RefSeq" id="WP_216567811.1">
    <property type="nucleotide sequence ID" value="NZ_JAHMHK010000002.1"/>
</dbReference>
<comment type="subcellular location">
    <subcellularLocation>
        <location evidence="1">Cell membrane</location>
        <topology evidence="1">Multi-pass membrane protein</topology>
    </subcellularLocation>
</comment>
<comment type="caution">
    <text evidence="7">The sequence shown here is derived from an EMBL/GenBank/DDBJ whole genome shotgun (WGS) entry which is preliminary data.</text>
</comment>
<reference evidence="7" key="1">
    <citation type="submission" date="2021-06" db="EMBL/GenBank/DDBJ databases">
        <title>Novel Mycoplasma species detected in California sea lions (Zalophus californianus) from the USA.</title>
        <authorList>
            <person name="Volokhov D.V."/>
            <person name="Furtak V.A."/>
            <person name="Zagorodnyaya T.A."/>
        </authorList>
    </citation>
    <scope>NUCLEOTIDE SEQUENCE [LARGE SCALE GENOMIC DNA]</scope>
    <source>
        <strain evidence="7">CSL 4779</strain>
    </source>
</reference>
<evidence type="ECO:0000313" key="7">
    <source>
        <dbReference type="EMBL" id="MBU4693593.1"/>
    </source>
</evidence>
<evidence type="ECO:0000256" key="5">
    <source>
        <dbReference type="ARBA" id="ARBA00023136"/>
    </source>
</evidence>
<gene>
    <name evidence="7" type="ORF">KQ878_01690</name>
</gene>
<name>A0ABS6DRF7_9MOLU</name>
<feature type="transmembrane region" description="Helical" evidence="6">
    <location>
        <begin position="12"/>
        <end position="31"/>
    </location>
</feature>